<dbReference type="GO" id="GO:0019843">
    <property type="term" value="F:rRNA binding"/>
    <property type="evidence" value="ECO:0007669"/>
    <property type="project" value="UniProtKB-UniRule"/>
</dbReference>
<dbReference type="Gene3D" id="3.30.1370.30">
    <property type="match status" value="1"/>
</dbReference>
<evidence type="ECO:0000313" key="8">
    <source>
        <dbReference type="Proteomes" id="UP000177958"/>
    </source>
</evidence>
<dbReference type="GO" id="GO:0003735">
    <property type="term" value="F:structural constituent of ribosome"/>
    <property type="evidence" value="ECO:0007669"/>
    <property type="project" value="InterPro"/>
</dbReference>
<dbReference type="GO" id="GO:1990904">
    <property type="term" value="C:ribonucleoprotein complex"/>
    <property type="evidence" value="ECO:0007669"/>
    <property type="project" value="UniProtKB-KW"/>
</dbReference>
<evidence type="ECO:0000256" key="4">
    <source>
        <dbReference type="ARBA" id="ARBA00035258"/>
    </source>
</evidence>
<evidence type="ECO:0000256" key="6">
    <source>
        <dbReference type="RuleBase" id="RU003660"/>
    </source>
</evidence>
<dbReference type="NCBIfam" id="NF001109">
    <property type="entry name" value="PRK00136.1"/>
    <property type="match status" value="1"/>
</dbReference>
<dbReference type="GO" id="GO:0006412">
    <property type="term" value="P:translation"/>
    <property type="evidence" value="ECO:0007669"/>
    <property type="project" value="UniProtKB-UniRule"/>
</dbReference>
<evidence type="ECO:0000313" key="7">
    <source>
        <dbReference type="EMBL" id="OGG57482.1"/>
    </source>
</evidence>
<comment type="function">
    <text evidence="5">One of the primary rRNA binding proteins, it binds directly to 16S rRNA central domain where it helps coordinate assembly of the platform of the 30S subunit.</text>
</comment>
<dbReference type="PROSITE" id="PS00053">
    <property type="entry name" value="RIBOSOMAL_S8"/>
    <property type="match status" value="1"/>
</dbReference>
<comment type="similarity">
    <text evidence="1 5 6">Belongs to the universal ribosomal protein uS8 family.</text>
</comment>
<dbReference type="InterPro" id="IPR000630">
    <property type="entry name" value="Ribosomal_uS8"/>
</dbReference>
<keyword evidence="5" id="KW-0699">rRNA-binding</keyword>
<dbReference type="EMBL" id="MFKX01000026">
    <property type="protein sequence ID" value="OGG57482.1"/>
    <property type="molecule type" value="Genomic_DNA"/>
</dbReference>
<dbReference type="GO" id="GO:0005840">
    <property type="term" value="C:ribosome"/>
    <property type="evidence" value="ECO:0007669"/>
    <property type="project" value="UniProtKB-KW"/>
</dbReference>
<evidence type="ECO:0000256" key="5">
    <source>
        <dbReference type="HAMAP-Rule" id="MF_01302"/>
    </source>
</evidence>
<dbReference type="GO" id="GO:0005737">
    <property type="term" value="C:cytoplasm"/>
    <property type="evidence" value="ECO:0007669"/>
    <property type="project" value="UniProtKB-ARBA"/>
</dbReference>
<comment type="caution">
    <text evidence="7">The sequence shown here is derived from an EMBL/GenBank/DDBJ whole genome shotgun (WGS) entry which is preliminary data.</text>
</comment>
<organism evidence="7 8">
    <name type="scientific">Candidatus Kaiserbacteria bacterium RIFCSPHIGHO2_01_FULL_55_17</name>
    <dbReference type="NCBI Taxonomy" id="1798484"/>
    <lineage>
        <taxon>Bacteria</taxon>
        <taxon>Candidatus Kaiseribacteriota</taxon>
    </lineage>
</organism>
<dbReference type="FunFam" id="3.30.1490.10:FF:000001">
    <property type="entry name" value="30S ribosomal protein S8"/>
    <property type="match status" value="1"/>
</dbReference>
<dbReference type="InterPro" id="IPR035987">
    <property type="entry name" value="Ribosomal_uS8_sf"/>
</dbReference>
<evidence type="ECO:0000256" key="3">
    <source>
        <dbReference type="ARBA" id="ARBA00023274"/>
    </source>
</evidence>
<proteinExistence type="inferred from homology"/>
<dbReference type="Pfam" id="PF00410">
    <property type="entry name" value="Ribosomal_S8"/>
    <property type="match status" value="1"/>
</dbReference>
<reference evidence="7 8" key="1">
    <citation type="journal article" date="2016" name="Nat. Commun.">
        <title>Thousands of microbial genomes shed light on interconnected biogeochemical processes in an aquifer system.</title>
        <authorList>
            <person name="Anantharaman K."/>
            <person name="Brown C.T."/>
            <person name="Hug L.A."/>
            <person name="Sharon I."/>
            <person name="Castelle C.J."/>
            <person name="Probst A.J."/>
            <person name="Thomas B.C."/>
            <person name="Singh A."/>
            <person name="Wilkins M.J."/>
            <person name="Karaoz U."/>
            <person name="Brodie E.L."/>
            <person name="Williams K.H."/>
            <person name="Hubbard S.S."/>
            <person name="Banfield J.F."/>
        </authorList>
    </citation>
    <scope>NUCLEOTIDE SEQUENCE [LARGE SCALE GENOMIC DNA]</scope>
</reference>
<keyword evidence="2 5" id="KW-0689">Ribosomal protein</keyword>
<comment type="subunit">
    <text evidence="5">Part of the 30S ribosomal subunit. Contacts proteins S5 and S12.</text>
</comment>
<evidence type="ECO:0000256" key="1">
    <source>
        <dbReference type="ARBA" id="ARBA00006471"/>
    </source>
</evidence>
<dbReference type="Gene3D" id="3.30.1490.10">
    <property type="match status" value="1"/>
</dbReference>
<name>A0A1F6D904_9BACT</name>
<keyword evidence="5" id="KW-0694">RNA-binding</keyword>
<evidence type="ECO:0000256" key="2">
    <source>
        <dbReference type="ARBA" id="ARBA00022980"/>
    </source>
</evidence>
<dbReference type="AlphaFoldDB" id="A0A1F6D904"/>
<accession>A0A1F6D904</accession>
<dbReference type="SUPFAM" id="SSF56047">
    <property type="entry name" value="Ribosomal protein S8"/>
    <property type="match status" value="1"/>
</dbReference>
<gene>
    <name evidence="5" type="primary">rpsH</name>
    <name evidence="7" type="ORF">A2853_03940</name>
</gene>
<protein>
    <recommendedName>
        <fullName evidence="4 5">Small ribosomal subunit protein uS8</fullName>
    </recommendedName>
</protein>
<sequence>MTNDPVADFVVRLKNASAVGKETVSVPFSNFKMAIAEALKGAGYVKTIEKKGKKVKKVLDVTLMYDEAGRPAISGVKRISKPGRRVYRGAQELFSVRYGHGSLILSTPKGVMTSKDARKQKVGGEALFEVW</sequence>
<dbReference type="InterPro" id="IPR047863">
    <property type="entry name" value="Ribosomal_uS8_CS"/>
</dbReference>
<dbReference type="HAMAP" id="MF_01302_B">
    <property type="entry name" value="Ribosomal_uS8_B"/>
    <property type="match status" value="1"/>
</dbReference>
<dbReference type="PANTHER" id="PTHR11758">
    <property type="entry name" value="40S RIBOSOMAL PROTEIN S15A"/>
    <property type="match status" value="1"/>
</dbReference>
<dbReference type="Proteomes" id="UP000177958">
    <property type="component" value="Unassembled WGS sequence"/>
</dbReference>
<keyword evidence="3 5" id="KW-0687">Ribonucleoprotein</keyword>